<keyword evidence="1" id="KW-0732">Signal</keyword>
<evidence type="ECO:0000313" key="3">
    <source>
        <dbReference type="Proteomes" id="UP000219514"/>
    </source>
</evidence>
<dbReference type="RefSeq" id="WP_143426701.1">
    <property type="nucleotide sequence ID" value="NZ_JACHXB010000001.1"/>
</dbReference>
<accession>A0A285EG23</accession>
<dbReference type="Proteomes" id="UP000219514">
    <property type="component" value="Unassembled WGS sequence"/>
</dbReference>
<keyword evidence="3" id="KW-1185">Reference proteome</keyword>
<evidence type="ECO:0000313" key="2">
    <source>
        <dbReference type="EMBL" id="SNX97927.1"/>
    </source>
</evidence>
<organism evidence="2 3">
    <name type="scientific">Geodermatophilus sabuli</name>
    <dbReference type="NCBI Taxonomy" id="1564158"/>
    <lineage>
        <taxon>Bacteria</taxon>
        <taxon>Bacillati</taxon>
        <taxon>Actinomycetota</taxon>
        <taxon>Actinomycetes</taxon>
        <taxon>Geodermatophilales</taxon>
        <taxon>Geodermatophilaceae</taxon>
        <taxon>Geodermatophilus</taxon>
    </lineage>
</organism>
<evidence type="ECO:0000256" key="1">
    <source>
        <dbReference type="SAM" id="SignalP"/>
    </source>
</evidence>
<sequence>MAGTATRGRAGRRRGLFAAFTALACSIGMGALPATASAQAAPAPPSGFTVGAISTTAIRVAWTQSPTEGVRYEVNNGEESRIRGLQVTSAEDGAGWLAFFGT</sequence>
<evidence type="ECO:0008006" key="4">
    <source>
        <dbReference type="Google" id="ProtNLM"/>
    </source>
</evidence>
<dbReference type="PROSITE" id="PS51257">
    <property type="entry name" value="PROKAR_LIPOPROTEIN"/>
    <property type="match status" value="1"/>
</dbReference>
<feature type="signal peptide" evidence="1">
    <location>
        <begin position="1"/>
        <end position="40"/>
    </location>
</feature>
<dbReference type="SUPFAM" id="SSF49265">
    <property type="entry name" value="Fibronectin type III"/>
    <property type="match status" value="1"/>
</dbReference>
<dbReference type="EMBL" id="OBDO01000009">
    <property type="protein sequence ID" value="SNX97927.1"/>
    <property type="molecule type" value="Genomic_DNA"/>
</dbReference>
<protein>
    <recommendedName>
        <fullName evidence="4">Fibronectin type III domain-containing protein</fullName>
    </recommendedName>
</protein>
<proteinExistence type="predicted"/>
<dbReference type="AlphaFoldDB" id="A0A285EG23"/>
<dbReference type="OrthoDB" id="9793302at2"/>
<reference evidence="2 3" key="1">
    <citation type="submission" date="2017-09" db="EMBL/GenBank/DDBJ databases">
        <authorList>
            <person name="Ehlers B."/>
            <person name="Leendertz F.H."/>
        </authorList>
    </citation>
    <scope>NUCLEOTIDE SEQUENCE [LARGE SCALE GENOMIC DNA]</scope>
    <source>
        <strain evidence="2 3">DSM 46844</strain>
    </source>
</reference>
<gene>
    <name evidence="2" type="ORF">SAMN06893097_1097</name>
</gene>
<dbReference type="InterPro" id="IPR036116">
    <property type="entry name" value="FN3_sf"/>
</dbReference>
<name>A0A285EG23_9ACTN</name>
<feature type="chain" id="PRO_5011995595" description="Fibronectin type III domain-containing protein" evidence="1">
    <location>
        <begin position="41"/>
        <end position="102"/>
    </location>
</feature>